<accession>A0A067N132</accession>
<dbReference type="OrthoDB" id="2573559at2759"/>
<feature type="region of interest" description="Disordered" evidence="1">
    <location>
        <begin position="567"/>
        <end position="599"/>
    </location>
</feature>
<feature type="compositionally biased region" description="Polar residues" evidence="1">
    <location>
        <begin position="474"/>
        <end position="489"/>
    </location>
</feature>
<feature type="compositionally biased region" description="Pro residues" evidence="1">
    <location>
        <begin position="776"/>
        <end position="787"/>
    </location>
</feature>
<organism evidence="2 3">
    <name type="scientific">Botryobasidium botryosum (strain FD-172 SS1)</name>
    <dbReference type="NCBI Taxonomy" id="930990"/>
    <lineage>
        <taxon>Eukaryota</taxon>
        <taxon>Fungi</taxon>
        <taxon>Dikarya</taxon>
        <taxon>Basidiomycota</taxon>
        <taxon>Agaricomycotina</taxon>
        <taxon>Agaricomycetes</taxon>
        <taxon>Cantharellales</taxon>
        <taxon>Botryobasidiaceae</taxon>
        <taxon>Botryobasidium</taxon>
    </lineage>
</organism>
<feature type="compositionally biased region" description="Pro residues" evidence="1">
    <location>
        <begin position="725"/>
        <end position="734"/>
    </location>
</feature>
<feature type="compositionally biased region" description="Pro residues" evidence="1">
    <location>
        <begin position="16"/>
        <end position="28"/>
    </location>
</feature>
<feature type="compositionally biased region" description="Gly residues" evidence="1">
    <location>
        <begin position="887"/>
        <end position="900"/>
    </location>
</feature>
<feature type="region of interest" description="Disordered" evidence="1">
    <location>
        <begin position="649"/>
        <end position="672"/>
    </location>
</feature>
<dbReference type="HOGENOM" id="CLU_308349_0_0_1"/>
<evidence type="ECO:0000256" key="1">
    <source>
        <dbReference type="SAM" id="MobiDB-lite"/>
    </source>
</evidence>
<feature type="compositionally biased region" description="Polar residues" evidence="1">
    <location>
        <begin position="750"/>
        <end position="765"/>
    </location>
</feature>
<feature type="compositionally biased region" description="Basic and acidic residues" evidence="1">
    <location>
        <begin position="136"/>
        <end position="147"/>
    </location>
</feature>
<evidence type="ECO:0000313" key="3">
    <source>
        <dbReference type="Proteomes" id="UP000027195"/>
    </source>
</evidence>
<feature type="compositionally biased region" description="Low complexity" evidence="1">
    <location>
        <begin position="788"/>
        <end position="799"/>
    </location>
</feature>
<name>A0A067N132_BOTB1</name>
<gene>
    <name evidence="2" type="ORF">BOTBODRAFT_141727</name>
</gene>
<feature type="compositionally biased region" description="Polar residues" evidence="1">
    <location>
        <begin position="653"/>
        <end position="672"/>
    </location>
</feature>
<dbReference type="InParanoid" id="A0A067N132"/>
<reference evidence="3" key="1">
    <citation type="journal article" date="2014" name="Proc. Natl. Acad. Sci. U.S.A.">
        <title>Extensive sampling of basidiomycete genomes demonstrates inadequacy of the white-rot/brown-rot paradigm for wood decay fungi.</title>
        <authorList>
            <person name="Riley R."/>
            <person name="Salamov A.A."/>
            <person name="Brown D.W."/>
            <person name="Nagy L.G."/>
            <person name="Floudas D."/>
            <person name="Held B.W."/>
            <person name="Levasseur A."/>
            <person name="Lombard V."/>
            <person name="Morin E."/>
            <person name="Otillar R."/>
            <person name="Lindquist E.A."/>
            <person name="Sun H."/>
            <person name="LaButti K.M."/>
            <person name="Schmutz J."/>
            <person name="Jabbour D."/>
            <person name="Luo H."/>
            <person name="Baker S.E."/>
            <person name="Pisabarro A.G."/>
            <person name="Walton J.D."/>
            <person name="Blanchette R.A."/>
            <person name="Henrissat B."/>
            <person name="Martin F."/>
            <person name="Cullen D."/>
            <person name="Hibbett D.S."/>
            <person name="Grigoriev I.V."/>
        </authorList>
    </citation>
    <scope>NUCLEOTIDE SEQUENCE [LARGE SCALE GENOMIC DNA]</scope>
    <source>
        <strain evidence="3">FD-172 SS1</strain>
    </source>
</reference>
<keyword evidence="3" id="KW-1185">Reference proteome</keyword>
<dbReference type="STRING" id="930990.A0A067N132"/>
<dbReference type="AlphaFoldDB" id="A0A067N132"/>
<feature type="region of interest" description="Disordered" evidence="1">
    <location>
        <begin position="1"/>
        <end position="34"/>
    </location>
</feature>
<sequence length="957" mass="102134">MPSACFRGRHWLPASARPPPSSAPPPPSFARLDSSPSCSPFALFVAQKSRFFLSKSVNSLFVLGAMNSPQEKKTYANATRAYSNSAVQTSPQSSLPRVQNSINAEEKSFDVVSATAEPSKIEDRTSTNRIHSRQTRVREDSGYETHAHSSVTSTPYVGSWEVGTTVDDWCTNTATFQGPAAVNAPPSAALSKGKKPFLYDAKNRPTFVPRAYMPAFTSSARSQTEARVVSLPAKLVDTQVEQQVANQLDFPRVNQSNSTAVKVRSVSMPSITMTDPSGVQVYPTSTVLSTQYEPISNLSAPANTQPALLSTPRFLRSLPKQLPCTPSPSETADYAPSDDSVVFISDSPVLPPSFLRRPISPNSFFRDPVSQPTLPQEKPNLPQTRQQGKYLYVTLLLSPPRPIPALHGPPSLPYARCPSGAEGVVISENSDIPRIVWGLNEHQSVEQGPPMRPPSRPSAHSCTCAASRGAAAQAPTNRQNRHANSATDSHSMRYDSYNTRLRGALQEPIIFGDGIGLGLTSTNVDLSMGRGVHTNSDGYRGMSHTSAQSHGPLVFFEPSDEWVTPTEKAATDSWREQPTGWGQTSRQPAHIHHHRQRAVLDAPSRPNAQLPQPNQDGSSRLSSLLDLLAATATPPYKPLSRAIPIIDPRDGRTQVTPLPPRQSTSTSQVPPKSTVFSDLECLIDMPNDPLPTPPATATPIFSATFSPIIPTFPTTSDLASRIGPRLPPGLPPRPLHQRGTQGRKQKDENIYTNTYNFQNDFTPPSQHAPDGLSPGTPTPTGPPPAAPAAPASAPGRAGSKNLANSRSIPIARLRQKLAPVPEEDTEARNSLISRTPSPLARAAASPGKGVASANATAKPAPGALGDSKATPRVKTPFGEAANFDGGAAEGGKKSGGGGGGRGRKGPRKKQRVAHEGEPTALSAASVSNPGKALAGKNENVPAVVESQRVVSLFRRFC</sequence>
<protein>
    <submittedName>
        <fullName evidence="2">Uncharacterized protein</fullName>
    </submittedName>
</protein>
<feature type="region of interest" description="Disordered" evidence="1">
    <location>
        <begin position="116"/>
        <end position="150"/>
    </location>
</feature>
<feature type="region of interest" description="Disordered" evidence="1">
    <location>
        <begin position="467"/>
        <end position="491"/>
    </location>
</feature>
<feature type="region of interest" description="Disordered" evidence="1">
    <location>
        <begin position="712"/>
        <end position="938"/>
    </location>
</feature>
<dbReference type="EMBL" id="KL198016">
    <property type="protein sequence ID" value="KDQ21574.1"/>
    <property type="molecule type" value="Genomic_DNA"/>
</dbReference>
<proteinExistence type="predicted"/>
<evidence type="ECO:0000313" key="2">
    <source>
        <dbReference type="EMBL" id="KDQ21574.1"/>
    </source>
</evidence>
<dbReference type="Proteomes" id="UP000027195">
    <property type="component" value="Unassembled WGS sequence"/>
</dbReference>
<feature type="compositionally biased region" description="Basic residues" evidence="1">
    <location>
        <begin position="901"/>
        <end position="911"/>
    </location>
</feature>